<sequence>MNKKEKRKIKEKDRGIVDIAVIANHFFKDLLKWINEMNDPRQRGYIKYEQSDFIILGILKNICGVETMRQMDEKFNKENCIKTLKMISGDKELSEMPHYDTINYYLEKLSPECLRGLRKKMIYSLIRRKSFYKHRLLDKYWRIILDGTGQFYFKERHCENCLCVKRKVSDGSTRIFYYQKVLEAKIVMSNKVVLSLDTEFIEGEQENISKQDCEQNAGKRILSRIKKEYPRLPICIQGDALYATEPIMKICRENKWVYIFTHKGTRQRLLQENYELLEEGKDKYIIANVCQEKGEGKFANNVGKLAGKTEQMNILEYSFETKEKNGLKRKRMEWVTNIEITRRNLEKLITAGRGRWKIENEGFNNQKNGIYKISHINSRNSRAMKNHYLLTQISDIIMQLYLSWNKYIKEIKQSIKNTSLRLLESFRRDPITDEDVKQITKYITIHLE</sequence>
<keyword evidence="3" id="KW-1185">Reference proteome</keyword>
<protein>
    <recommendedName>
        <fullName evidence="1">Transposase IS4-like domain-containing protein</fullName>
    </recommendedName>
</protein>
<evidence type="ECO:0000259" key="1">
    <source>
        <dbReference type="Pfam" id="PF01609"/>
    </source>
</evidence>
<name>A0AAW3JS97_9FIRM</name>
<dbReference type="EMBL" id="LLKB01000005">
    <property type="protein sequence ID" value="KQC85220.1"/>
    <property type="molecule type" value="Genomic_DNA"/>
</dbReference>
<evidence type="ECO:0000313" key="2">
    <source>
        <dbReference type="EMBL" id="KQC85220.1"/>
    </source>
</evidence>
<proteinExistence type="predicted"/>
<dbReference type="GO" id="GO:0003677">
    <property type="term" value="F:DNA binding"/>
    <property type="evidence" value="ECO:0007669"/>
    <property type="project" value="InterPro"/>
</dbReference>
<dbReference type="RefSeq" id="WP_055944908.1">
    <property type="nucleotide sequence ID" value="NZ_JAQDDZ010000002.1"/>
</dbReference>
<comment type="caution">
    <text evidence="2">The sequence shown here is derived from an EMBL/GenBank/DDBJ whole genome shotgun (WGS) entry which is preliminary data.</text>
</comment>
<dbReference type="GO" id="GO:0006313">
    <property type="term" value="P:DNA transposition"/>
    <property type="evidence" value="ECO:0007669"/>
    <property type="project" value="InterPro"/>
</dbReference>
<organism evidence="2 3">
    <name type="scientific">Butyribacter intestini</name>
    <dbReference type="NCBI Taxonomy" id="1703332"/>
    <lineage>
        <taxon>Bacteria</taxon>
        <taxon>Bacillati</taxon>
        <taxon>Bacillota</taxon>
        <taxon>Clostridia</taxon>
        <taxon>Lachnospirales</taxon>
        <taxon>Lachnospiraceae</taxon>
        <taxon>Butyribacter</taxon>
    </lineage>
</organism>
<dbReference type="GO" id="GO:0004803">
    <property type="term" value="F:transposase activity"/>
    <property type="evidence" value="ECO:0007669"/>
    <property type="project" value="InterPro"/>
</dbReference>
<gene>
    <name evidence="2" type="ORF">APZ18_11020</name>
</gene>
<dbReference type="InterPro" id="IPR002559">
    <property type="entry name" value="Transposase_11"/>
</dbReference>
<accession>A0AAW3JS97</accession>
<evidence type="ECO:0000313" key="3">
    <source>
        <dbReference type="Proteomes" id="UP000050833"/>
    </source>
</evidence>
<dbReference type="Pfam" id="PF01609">
    <property type="entry name" value="DDE_Tnp_1"/>
    <property type="match status" value="1"/>
</dbReference>
<dbReference type="AlphaFoldDB" id="A0AAW3JS97"/>
<feature type="domain" description="Transposase IS4-like" evidence="1">
    <location>
        <begin position="218"/>
        <end position="390"/>
    </location>
</feature>
<reference evidence="2 3" key="1">
    <citation type="submission" date="2015-10" db="EMBL/GenBank/DDBJ databases">
        <title>Butyribacter intestini gen. nov., sp. nov., a butyric acid-producing bacterium of the family Lachnospiraceae isolated from the human faeces.</title>
        <authorList>
            <person name="Zou Y."/>
            <person name="Xue W."/>
            <person name="Luo G."/>
            <person name="Lv M."/>
        </authorList>
    </citation>
    <scope>NUCLEOTIDE SEQUENCE [LARGE SCALE GENOMIC DNA]</scope>
    <source>
        <strain evidence="2 3">TF01-11</strain>
    </source>
</reference>
<dbReference type="Proteomes" id="UP000050833">
    <property type="component" value="Unassembled WGS sequence"/>
</dbReference>